<protein>
    <submittedName>
        <fullName evidence="1">Uncharacterized protein</fullName>
    </submittedName>
</protein>
<evidence type="ECO:0000313" key="2">
    <source>
        <dbReference type="Proteomes" id="UP001732700"/>
    </source>
</evidence>
<reference evidence="1" key="1">
    <citation type="submission" date="2021-05" db="EMBL/GenBank/DDBJ databases">
        <authorList>
            <person name="Scholz U."/>
            <person name="Mascher M."/>
            <person name="Fiebig A."/>
        </authorList>
    </citation>
    <scope>NUCLEOTIDE SEQUENCE [LARGE SCALE GENOMIC DNA]</scope>
</reference>
<dbReference type="Proteomes" id="UP001732700">
    <property type="component" value="Chromosome 2C"/>
</dbReference>
<name>A0ACD5URJ9_AVESA</name>
<proteinExistence type="predicted"/>
<sequence>MFSRPLLAPRSQQAPQRPEQSPMAARPGAQSIAGLGSFVLLDRSLNYDRSLFVPVSLFSGGQKQRQILLDPSGSSIAAITRCCNHAPTFSIDGLQSLIVTAKIIAAIIRNPTSEIKKLVAHAWKECPNCKYHIYNGDVRSQWQGLPVGVKFEPSDQELLTHLDGKVGSAASHAQIDDFIPTIEEVEGICYTHPENLPGTKMNGSSSHFFHRVSNEYDVGQRKRRKISSNNRIDSDEPIRWHKTGQSKPIFDNGVLKGWKKIPVLHKGKKVKTNWTLHQFHLGAKKDEKHGELVVSRVFWQVKSNNTGKSQMHVADVESGSCDAEIDPKTPNMYPKQPRRLSGSPFETDQNQDEEEPGSPAVQDFAALPLQREADIHENPVPQDNPSVDSLPGFPDLDCTFHFPELFNLTDNPDWLNGNEA</sequence>
<organism evidence="1 2">
    <name type="scientific">Avena sativa</name>
    <name type="common">Oat</name>
    <dbReference type="NCBI Taxonomy" id="4498"/>
    <lineage>
        <taxon>Eukaryota</taxon>
        <taxon>Viridiplantae</taxon>
        <taxon>Streptophyta</taxon>
        <taxon>Embryophyta</taxon>
        <taxon>Tracheophyta</taxon>
        <taxon>Spermatophyta</taxon>
        <taxon>Magnoliopsida</taxon>
        <taxon>Liliopsida</taxon>
        <taxon>Poales</taxon>
        <taxon>Poaceae</taxon>
        <taxon>BOP clade</taxon>
        <taxon>Pooideae</taxon>
        <taxon>Poodae</taxon>
        <taxon>Poeae</taxon>
        <taxon>Poeae Chloroplast Group 1 (Aveneae type)</taxon>
        <taxon>Aveninae</taxon>
        <taxon>Avena</taxon>
    </lineage>
</organism>
<evidence type="ECO:0000313" key="1">
    <source>
        <dbReference type="EnsemblPlants" id="AVESA.00010b.r2.2CG0305710.1.CDS"/>
    </source>
</evidence>
<accession>A0ACD5URJ9</accession>
<keyword evidence="2" id="KW-1185">Reference proteome</keyword>
<dbReference type="EnsemblPlants" id="AVESA.00010b.r2.2CG0305710.1">
    <property type="protein sequence ID" value="AVESA.00010b.r2.2CG0305710.1.CDS"/>
    <property type="gene ID" value="AVESA.00010b.r2.2CG0305710"/>
</dbReference>
<reference evidence="1" key="2">
    <citation type="submission" date="2025-09" db="UniProtKB">
        <authorList>
            <consortium name="EnsemblPlants"/>
        </authorList>
    </citation>
    <scope>IDENTIFICATION</scope>
</reference>